<dbReference type="Gene3D" id="3.30.2130.30">
    <property type="match status" value="1"/>
</dbReference>
<dbReference type="Pfam" id="PF02568">
    <property type="entry name" value="ThiI"/>
    <property type="match status" value="1"/>
</dbReference>
<evidence type="ECO:0000256" key="13">
    <source>
        <dbReference type="ARBA" id="ARBA00061472"/>
    </source>
</evidence>
<evidence type="ECO:0000256" key="4">
    <source>
        <dbReference type="ARBA" id="ARBA00022555"/>
    </source>
</evidence>
<evidence type="ECO:0000256" key="18">
    <source>
        <dbReference type="ARBA" id="ARBA00080570"/>
    </source>
</evidence>
<dbReference type="GO" id="GO:0009229">
    <property type="term" value="P:thiamine diphosphate biosynthetic process"/>
    <property type="evidence" value="ECO:0007669"/>
    <property type="project" value="UniProtKB-UniRule"/>
</dbReference>
<dbReference type="GO" id="GO:0009228">
    <property type="term" value="P:thiamine biosynthetic process"/>
    <property type="evidence" value="ECO:0007669"/>
    <property type="project" value="UniProtKB-KW"/>
</dbReference>
<accession>A0A4R3N803</accession>
<dbReference type="InterPro" id="IPR014729">
    <property type="entry name" value="Rossmann-like_a/b/a_fold"/>
</dbReference>
<dbReference type="InterPro" id="IPR050102">
    <property type="entry name" value="tRNA_sulfurtransferase_ThiI"/>
</dbReference>
<evidence type="ECO:0000256" key="14">
    <source>
        <dbReference type="ARBA" id="ARBA00066827"/>
    </source>
</evidence>
<evidence type="ECO:0000256" key="8">
    <source>
        <dbReference type="ARBA" id="ARBA00022884"/>
    </source>
</evidence>
<dbReference type="NCBIfam" id="TIGR00342">
    <property type="entry name" value="tRNA uracil 4-sulfurtransferase ThiI"/>
    <property type="match status" value="1"/>
</dbReference>
<evidence type="ECO:0000256" key="3">
    <source>
        <dbReference type="ARBA" id="ARBA00022490"/>
    </source>
</evidence>
<evidence type="ECO:0000256" key="10">
    <source>
        <dbReference type="ARBA" id="ARBA00050570"/>
    </source>
</evidence>
<comment type="catalytic activity">
    <reaction evidence="10 19">
        <text>[ThiI sulfur-carrier protein]-S-sulfanyl-L-cysteine + a uridine in tRNA + 2 reduced [2Fe-2S]-[ferredoxin] + ATP + H(+) = [ThiI sulfur-carrier protein]-L-cysteine + a 4-thiouridine in tRNA + 2 oxidized [2Fe-2S]-[ferredoxin] + AMP + diphosphate</text>
        <dbReference type="Rhea" id="RHEA:24176"/>
        <dbReference type="Rhea" id="RHEA-COMP:10000"/>
        <dbReference type="Rhea" id="RHEA-COMP:10001"/>
        <dbReference type="Rhea" id="RHEA-COMP:13337"/>
        <dbReference type="Rhea" id="RHEA-COMP:13338"/>
        <dbReference type="Rhea" id="RHEA-COMP:13339"/>
        <dbReference type="Rhea" id="RHEA-COMP:13340"/>
        <dbReference type="ChEBI" id="CHEBI:15378"/>
        <dbReference type="ChEBI" id="CHEBI:29950"/>
        <dbReference type="ChEBI" id="CHEBI:30616"/>
        <dbReference type="ChEBI" id="CHEBI:33019"/>
        <dbReference type="ChEBI" id="CHEBI:33737"/>
        <dbReference type="ChEBI" id="CHEBI:33738"/>
        <dbReference type="ChEBI" id="CHEBI:61963"/>
        <dbReference type="ChEBI" id="CHEBI:65315"/>
        <dbReference type="ChEBI" id="CHEBI:136798"/>
        <dbReference type="ChEBI" id="CHEBI:456215"/>
        <dbReference type="EC" id="2.8.1.4"/>
    </reaction>
</comment>
<dbReference type="SUPFAM" id="SSF143437">
    <property type="entry name" value="THUMP domain-like"/>
    <property type="match status" value="1"/>
</dbReference>
<dbReference type="PANTHER" id="PTHR43209:SF1">
    <property type="entry name" value="TRNA SULFURTRANSFERASE"/>
    <property type="match status" value="1"/>
</dbReference>
<dbReference type="EMBL" id="SMAN01000004">
    <property type="protein sequence ID" value="TCT24954.1"/>
    <property type="molecule type" value="Genomic_DNA"/>
</dbReference>
<dbReference type="FunFam" id="3.40.50.620:FF:000053">
    <property type="entry name" value="Probable tRNA sulfurtransferase"/>
    <property type="match status" value="1"/>
</dbReference>
<proteinExistence type="inferred from homology"/>
<keyword evidence="6 19" id="KW-0547">Nucleotide-binding</keyword>
<evidence type="ECO:0000256" key="11">
    <source>
        <dbReference type="ARBA" id="ARBA00052330"/>
    </source>
</evidence>
<dbReference type="GO" id="GO:0000049">
    <property type="term" value="F:tRNA binding"/>
    <property type="evidence" value="ECO:0007669"/>
    <property type="project" value="UniProtKB-UniRule"/>
</dbReference>
<evidence type="ECO:0000256" key="7">
    <source>
        <dbReference type="ARBA" id="ARBA00022840"/>
    </source>
</evidence>
<feature type="domain" description="THUMP" evidence="20">
    <location>
        <begin position="79"/>
        <end position="183"/>
    </location>
</feature>
<comment type="caution">
    <text evidence="21">The sequence shown here is derived from an EMBL/GenBank/DDBJ whole genome shotgun (WGS) entry which is preliminary data.</text>
</comment>
<dbReference type="InterPro" id="IPR003720">
    <property type="entry name" value="tRNA_STrfase"/>
</dbReference>
<feature type="binding site" evidence="19">
    <location>
        <begin position="226"/>
        <end position="227"/>
    </location>
    <ligand>
        <name>ATP</name>
        <dbReference type="ChEBI" id="CHEBI:30616"/>
    </ligand>
</feature>
<evidence type="ECO:0000256" key="16">
    <source>
        <dbReference type="ARBA" id="ARBA00075337"/>
    </source>
</evidence>
<protein>
    <recommendedName>
        <fullName evidence="15 19">Probable tRNA sulfurtransferase</fullName>
        <ecNumber evidence="14 19">2.8.1.4</ecNumber>
    </recommendedName>
    <alternativeName>
        <fullName evidence="16 19">Sulfur carrier protein ThiS sulfurtransferase</fullName>
    </alternativeName>
    <alternativeName>
        <fullName evidence="17 19">Thiamine biosynthesis protein ThiI</fullName>
    </alternativeName>
    <alternativeName>
        <fullName evidence="18 19">tRNA 4-thiouridine synthase</fullName>
    </alternativeName>
</protein>
<dbReference type="Pfam" id="PF02926">
    <property type="entry name" value="THUMP"/>
    <property type="match status" value="1"/>
</dbReference>
<dbReference type="SMART" id="SM00981">
    <property type="entry name" value="THUMP"/>
    <property type="match status" value="1"/>
</dbReference>
<organism evidence="21 22">
    <name type="scientific">Melghiribacillus thermohalophilus</name>
    <dbReference type="NCBI Taxonomy" id="1324956"/>
    <lineage>
        <taxon>Bacteria</taxon>
        <taxon>Bacillati</taxon>
        <taxon>Bacillota</taxon>
        <taxon>Bacilli</taxon>
        <taxon>Bacillales</taxon>
        <taxon>Bacillaceae</taxon>
        <taxon>Melghiribacillus</taxon>
    </lineage>
</organism>
<comment type="function">
    <text evidence="12 19">Catalyzes the ATP-dependent transfer of a sulfur to tRNA to produce 4-thiouridine in position 8 of tRNAs, which functions as a near-UV photosensor. Also catalyzes the transfer of sulfur to the sulfur carrier protein ThiS, forming ThiS-thiocarboxylate. This is a step in the synthesis of thiazole, in the thiamine biosynthesis pathway. The sulfur is donated as persulfide by IscS.</text>
</comment>
<gene>
    <name evidence="19" type="primary">thiI</name>
    <name evidence="21" type="ORF">EDD68_10421</name>
</gene>
<evidence type="ECO:0000259" key="20">
    <source>
        <dbReference type="PROSITE" id="PS51165"/>
    </source>
</evidence>
<keyword evidence="8 19" id="KW-0694">RNA-binding</keyword>
<dbReference type="InterPro" id="IPR054173">
    <property type="entry name" value="ThiI_fer"/>
</dbReference>
<evidence type="ECO:0000256" key="17">
    <source>
        <dbReference type="ARBA" id="ARBA00077849"/>
    </source>
</evidence>
<dbReference type="Proteomes" id="UP000294650">
    <property type="component" value="Unassembled WGS sequence"/>
</dbReference>
<dbReference type="InterPro" id="IPR049961">
    <property type="entry name" value="ThiI_N"/>
</dbReference>
<keyword evidence="3 19" id="KW-0963">Cytoplasm</keyword>
<evidence type="ECO:0000256" key="12">
    <source>
        <dbReference type="ARBA" id="ARBA00058382"/>
    </source>
</evidence>
<comment type="catalytic activity">
    <reaction evidence="11 19">
        <text>[ThiS sulfur-carrier protein]-C-terminal Gly-Gly-AMP + S-sulfanyl-L-cysteinyl-[cysteine desulfurase] + AH2 = [ThiS sulfur-carrier protein]-C-terminal-Gly-aminoethanethioate + L-cysteinyl-[cysteine desulfurase] + A + AMP + 2 H(+)</text>
        <dbReference type="Rhea" id="RHEA:43340"/>
        <dbReference type="Rhea" id="RHEA-COMP:12157"/>
        <dbReference type="Rhea" id="RHEA-COMP:12158"/>
        <dbReference type="Rhea" id="RHEA-COMP:12910"/>
        <dbReference type="Rhea" id="RHEA-COMP:19908"/>
        <dbReference type="ChEBI" id="CHEBI:13193"/>
        <dbReference type="ChEBI" id="CHEBI:15378"/>
        <dbReference type="ChEBI" id="CHEBI:17499"/>
        <dbReference type="ChEBI" id="CHEBI:29950"/>
        <dbReference type="ChEBI" id="CHEBI:61963"/>
        <dbReference type="ChEBI" id="CHEBI:90618"/>
        <dbReference type="ChEBI" id="CHEBI:232372"/>
        <dbReference type="ChEBI" id="CHEBI:456215"/>
    </reaction>
</comment>
<reference evidence="21 22" key="1">
    <citation type="submission" date="2019-03" db="EMBL/GenBank/DDBJ databases">
        <title>Genomic Encyclopedia of Type Strains, Phase IV (KMG-IV): sequencing the most valuable type-strain genomes for metagenomic binning, comparative biology and taxonomic classification.</title>
        <authorList>
            <person name="Goeker M."/>
        </authorList>
    </citation>
    <scope>NUCLEOTIDE SEQUENCE [LARGE SCALE GENOMIC DNA]</scope>
    <source>
        <strain evidence="21 22">DSM 25894</strain>
    </source>
</reference>
<dbReference type="AlphaFoldDB" id="A0A4R3N803"/>
<evidence type="ECO:0000256" key="15">
    <source>
        <dbReference type="ARBA" id="ARBA00071867"/>
    </source>
</evidence>
<dbReference type="CDD" id="cd01712">
    <property type="entry name" value="PPase_ThiI"/>
    <property type="match status" value="1"/>
</dbReference>
<dbReference type="InterPro" id="IPR004114">
    <property type="entry name" value="THUMP_dom"/>
</dbReference>
<dbReference type="CDD" id="cd11716">
    <property type="entry name" value="THUMP_ThiI"/>
    <property type="match status" value="1"/>
</dbReference>
<evidence type="ECO:0000256" key="19">
    <source>
        <dbReference type="HAMAP-Rule" id="MF_00021"/>
    </source>
</evidence>
<evidence type="ECO:0000256" key="2">
    <source>
        <dbReference type="ARBA" id="ARBA00004948"/>
    </source>
</evidence>
<dbReference type="GO" id="GO:0002937">
    <property type="term" value="P:tRNA 4-thiouridine biosynthesis"/>
    <property type="evidence" value="ECO:0007669"/>
    <property type="project" value="TreeGrafter"/>
</dbReference>
<dbReference type="InterPro" id="IPR020536">
    <property type="entry name" value="ThiI_AANH"/>
</dbReference>
<evidence type="ECO:0000256" key="9">
    <source>
        <dbReference type="ARBA" id="ARBA00022977"/>
    </source>
</evidence>
<keyword evidence="22" id="KW-1185">Reference proteome</keyword>
<dbReference type="GO" id="GO:0140741">
    <property type="term" value="F:tRNA-uracil-4 sulfurtransferase activity"/>
    <property type="evidence" value="ECO:0007669"/>
    <property type="project" value="UniProtKB-EC"/>
</dbReference>
<feature type="binding site" evidence="19">
    <location>
        <position position="283"/>
    </location>
    <ligand>
        <name>ATP</name>
        <dbReference type="ChEBI" id="CHEBI:30616"/>
    </ligand>
</feature>
<evidence type="ECO:0000256" key="5">
    <source>
        <dbReference type="ARBA" id="ARBA00022679"/>
    </source>
</evidence>
<dbReference type="GO" id="GO:0005829">
    <property type="term" value="C:cytosol"/>
    <property type="evidence" value="ECO:0007669"/>
    <property type="project" value="TreeGrafter"/>
</dbReference>
<sequence length="420" mass="48173">MYNFSRRVTRIKRGNGVDNMQYDHIVIRYGEMSLKGKNRKHFIAQLKENLQKKLFEFPDAQLYKTRDRMYIQLNGENHEKVMERCQEVFGIQSLSLAIKVPNDLDEIKKGSLYALTENKEARTFKITTKRPNKQFPHGSQEMNQILGGYLLSNSEGYQVDVHEPDVEIRVEIRHDAAYITSRKVPGAGGLPVGTTGKTLLLLSGGIDSPVAGYLAMKRGVSLEAIHFFSPPYTSERAKQKVLDLAQVLTRYGHDIKLHIVPFTRLQQKIYQYIPEGYAMTVMRRMMLRIGEELAKKRSILSLTTGESLGQVASQTMESMNVINEVTNYPIIRPLVAMDKLEIIDISKKIGTYDISIRPYEDCCTVFVPKQPKTRPRREKIHQFEDQVDFSKELQEAVDGIETLTFKEEQTATENKFDDLL</sequence>
<dbReference type="EC" id="2.8.1.4" evidence="14 19"/>
<evidence type="ECO:0000256" key="1">
    <source>
        <dbReference type="ARBA" id="ARBA00004496"/>
    </source>
</evidence>
<dbReference type="Pfam" id="PF22025">
    <property type="entry name" value="ThiI_fer"/>
    <property type="match status" value="1"/>
</dbReference>
<dbReference type="SUPFAM" id="SSF52402">
    <property type="entry name" value="Adenine nucleotide alpha hydrolases-like"/>
    <property type="match status" value="1"/>
</dbReference>
<dbReference type="GO" id="GO:0052837">
    <property type="term" value="P:thiazole biosynthetic process"/>
    <property type="evidence" value="ECO:0007669"/>
    <property type="project" value="TreeGrafter"/>
</dbReference>
<comment type="pathway">
    <text evidence="2 19">Cofactor biosynthesis; thiamine diphosphate biosynthesis.</text>
</comment>
<evidence type="ECO:0000313" key="21">
    <source>
        <dbReference type="EMBL" id="TCT24954.1"/>
    </source>
</evidence>
<feature type="binding site" evidence="19">
    <location>
        <position position="314"/>
    </location>
    <ligand>
        <name>ATP</name>
        <dbReference type="ChEBI" id="CHEBI:30616"/>
    </ligand>
</feature>
<dbReference type="UniPathway" id="UPA00060"/>
<dbReference type="PANTHER" id="PTHR43209">
    <property type="entry name" value="TRNA SULFURTRANSFERASE"/>
    <property type="match status" value="1"/>
</dbReference>
<comment type="subcellular location">
    <subcellularLocation>
        <location evidence="1 19">Cytoplasm</location>
    </subcellularLocation>
</comment>
<name>A0A4R3N803_9BACI</name>
<keyword evidence="4 19" id="KW-0820">tRNA-binding</keyword>
<dbReference type="Gene3D" id="3.40.50.620">
    <property type="entry name" value="HUPs"/>
    <property type="match status" value="1"/>
</dbReference>
<keyword evidence="9 19" id="KW-0784">Thiamine biosynthesis</keyword>
<dbReference type="InterPro" id="IPR049962">
    <property type="entry name" value="THUMP_ThiI"/>
</dbReference>
<keyword evidence="7 19" id="KW-0067">ATP-binding</keyword>
<dbReference type="GO" id="GO:0005524">
    <property type="term" value="F:ATP binding"/>
    <property type="evidence" value="ECO:0007669"/>
    <property type="project" value="UniProtKB-UniRule"/>
</dbReference>
<dbReference type="PROSITE" id="PS51165">
    <property type="entry name" value="THUMP"/>
    <property type="match status" value="1"/>
</dbReference>
<feature type="binding site" evidence="19">
    <location>
        <position position="305"/>
    </location>
    <ligand>
        <name>ATP</name>
        <dbReference type="ChEBI" id="CHEBI:30616"/>
    </ligand>
</feature>
<feature type="binding site" evidence="19">
    <location>
        <begin position="201"/>
        <end position="202"/>
    </location>
    <ligand>
        <name>ATP</name>
        <dbReference type="ChEBI" id="CHEBI:30616"/>
    </ligand>
</feature>
<evidence type="ECO:0000256" key="6">
    <source>
        <dbReference type="ARBA" id="ARBA00022741"/>
    </source>
</evidence>
<dbReference type="HAMAP" id="MF_00021">
    <property type="entry name" value="ThiI"/>
    <property type="match status" value="1"/>
</dbReference>
<evidence type="ECO:0000313" key="22">
    <source>
        <dbReference type="Proteomes" id="UP000294650"/>
    </source>
</evidence>
<comment type="similarity">
    <text evidence="13 19">Belongs to the ThiI family.</text>
</comment>
<keyword evidence="5 19" id="KW-0808">Transferase</keyword>
<dbReference type="GO" id="GO:0004810">
    <property type="term" value="F:CCA tRNA nucleotidyltransferase activity"/>
    <property type="evidence" value="ECO:0007669"/>
    <property type="project" value="InterPro"/>
</dbReference>